<dbReference type="EMBL" id="BMKP01000013">
    <property type="protein sequence ID" value="GGF28040.1"/>
    <property type="molecule type" value="Genomic_DNA"/>
</dbReference>
<dbReference type="Proteomes" id="UP000655016">
    <property type="component" value="Unassembled WGS sequence"/>
</dbReference>
<dbReference type="RefSeq" id="WP_163396379.1">
    <property type="nucleotide sequence ID" value="NZ_BMKP01000013.1"/>
</dbReference>
<sequence>METKKQERLLGTGEKIRAIKEKLSDCNYDKIIDFFENMHYEQIRNTFFHSAYGLSDGDYILFDSEPINIGGTIHYRVSIQNFLIPLIDHVIAFFDKFKNEYVKAFEEYRAEKNIKGYFPNLKDVVVHGTEKGLKGITIKKTANFYGEWHDATILFDETYGFWAATNIHFNFPQEETIEIDETLTRYESKHDIKTTNAEFNNLADKITERRLEKEMVRIIELLVKFGNQKYDKWKNETNDFKKKSIKKLALPFYEKVIEINQHLDTREILKRISDLK</sequence>
<protein>
    <submittedName>
        <fullName evidence="1">Uncharacterized protein</fullName>
    </submittedName>
</protein>
<reference evidence="2" key="1">
    <citation type="journal article" date="2019" name="Int. J. Syst. Evol. Microbiol.">
        <title>The Global Catalogue of Microorganisms (GCM) 10K type strain sequencing project: providing services to taxonomists for standard genome sequencing and annotation.</title>
        <authorList>
            <consortium name="The Broad Institute Genomics Platform"/>
            <consortium name="The Broad Institute Genome Sequencing Center for Infectious Disease"/>
            <person name="Wu L."/>
            <person name="Ma J."/>
        </authorList>
    </citation>
    <scope>NUCLEOTIDE SEQUENCE [LARGE SCALE GENOMIC DNA]</scope>
    <source>
        <strain evidence="2">CGMCC 1.16060</strain>
    </source>
</reference>
<evidence type="ECO:0000313" key="2">
    <source>
        <dbReference type="Proteomes" id="UP000655016"/>
    </source>
</evidence>
<accession>A0ABQ1UVT5</accession>
<organism evidence="1 2">
    <name type="scientific">Flavobacterium limi</name>
    <dbReference type="NCBI Taxonomy" id="2045105"/>
    <lineage>
        <taxon>Bacteria</taxon>
        <taxon>Pseudomonadati</taxon>
        <taxon>Bacteroidota</taxon>
        <taxon>Flavobacteriia</taxon>
        <taxon>Flavobacteriales</taxon>
        <taxon>Flavobacteriaceae</taxon>
        <taxon>Flavobacterium</taxon>
    </lineage>
</organism>
<gene>
    <name evidence="1" type="ORF">GCM10011518_41690</name>
</gene>
<name>A0ABQ1UVT5_9FLAO</name>
<comment type="caution">
    <text evidence="1">The sequence shown here is derived from an EMBL/GenBank/DDBJ whole genome shotgun (WGS) entry which is preliminary data.</text>
</comment>
<proteinExistence type="predicted"/>
<keyword evidence="2" id="KW-1185">Reference proteome</keyword>
<evidence type="ECO:0000313" key="1">
    <source>
        <dbReference type="EMBL" id="GGF28040.1"/>
    </source>
</evidence>